<dbReference type="InterPro" id="IPR029056">
    <property type="entry name" value="Ribokinase-like"/>
</dbReference>
<dbReference type="CDD" id="cd01941">
    <property type="entry name" value="YeiC_kinase_like"/>
    <property type="match status" value="1"/>
</dbReference>
<dbReference type="PANTHER" id="PTHR42909">
    <property type="entry name" value="ZGC:136858"/>
    <property type="match status" value="1"/>
</dbReference>
<keyword evidence="5" id="KW-1185">Reference proteome</keyword>
<protein>
    <submittedName>
        <fullName evidence="4">Carbohydrate kinase</fullName>
    </submittedName>
</protein>
<evidence type="ECO:0000313" key="5">
    <source>
        <dbReference type="Proteomes" id="UP001597519"/>
    </source>
</evidence>
<keyword evidence="1" id="KW-0808">Transferase</keyword>
<name>A0ABW5WPZ4_9STAP</name>
<dbReference type="GO" id="GO:0016301">
    <property type="term" value="F:kinase activity"/>
    <property type="evidence" value="ECO:0007669"/>
    <property type="project" value="UniProtKB-KW"/>
</dbReference>
<dbReference type="Gene3D" id="1.10.10.10">
    <property type="entry name" value="Winged helix-like DNA-binding domain superfamily/Winged helix DNA-binding domain"/>
    <property type="match status" value="1"/>
</dbReference>
<dbReference type="Proteomes" id="UP001597519">
    <property type="component" value="Unassembled WGS sequence"/>
</dbReference>
<dbReference type="Pfam" id="PF00294">
    <property type="entry name" value="PfkB"/>
    <property type="match status" value="1"/>
</dbReference>
<sequence length="364" mass="39953">MNDNEKMIFHYIKEDPFISQQKLSDKVGLSRSAVANIISGLVKKEYIKGKAYVVNDAPTIVCIGAANIDRKFYVGSDLIEGTSNPVETSKSVGGVARNIAENLGRLDEVVTFITACGDDNEWQMIKEATSPFVNVDQVHKIPNASTGSYTAVIDSSGSMIYGFADMAVYDAISPDLLMKNEQLLSRAGCIIVDLNIPKDSIEFLCSFSLKHDIKMVIVPVSGPKMKNLPEKLHNVEWIIVNKDETETFFNVDISTSDDLAQAAEMWNQYGVKNVIVTNSTESLVYAGKSGTKQYDIEESKLVVDVTGAGDAFSAAVIFGSLSGMDIESSIHLGLINSRETVSTDYTVRHNLNKEILLNKLEERK</sequence>
<dbReference type="EMBL" id="JBHUOQ010000001">
    <property type="protein sequence ID" value="MFD2828860.1"/>
    <property type="molecule type" value="Genomic_DNA"/>
</dbReference>
<accession>A0ABW5WPZ4</accession>
<dbReference type="InterPro" id="IPR036390">
    <property type="entry name" value="WH_DNA-bd_sf"/>
</dbReference>
<reference evidence="5" key="1">
    <citation type="journal article" date="2019" name="Int. J. Syst. Evol. Microbiol.">
        <title>The Global Catalogue of Microorganisms (GCM) 10K type strain sequencing project: providing services to taxonomists for standard genome sequencing and annotation.</title>
        <authorList>
            <consortium name="The Broad Institute Genomics Platform"/>
            <consortium name="The Broad Institute Genome Sequencing Center for Infectious Disease"/>
            <person name="Wu L."/>
            <person name="Ma J."/>
        </authorList>
    </citation>
    <scope>NUCLEOTIDE SEQUENCE [LARGE SCALE GENOMIC DNA]</scope>
    <source>
        <strain evidence="5">KCTC 33575</strain>
    </source>
</reference>
<evidence type="ECO:0000259" key="3">
    <source>
        <dbReference type="Pfam" id="PF00294"/>
    </source>
</evidence>
<comment type="caution">
    <text evidence="4">The sequence shown here is derived from an EMBL/GenBank/DDBJ whole genome shotgun (WGS) entry which is preliminary data.</text>
</comment>
<evidence type="ECO:0000256" key="2">
    <source>
        <dbReference type="ARBA" id="ARBA00022777"/>
    </source>
</evidence>
<dbReference type="Pfam" id="PF13412">
    <property type="entry name" value="HTH_24"/>
    <property type="match status" value="1"/>
</dbReference>
<evidence type="ECO:0000256" key="1">
    <source>
        <dbReference type="ARBA" id="ARBA00022679"/>
    </source>
</evidence>
<organism evidence="4 5">
    <name type="scientific">Corticicoccus populi</name>
    <dbReference type="NCBI Taxonomy" id="1812821"/>
    <lineage>
        <taxon>Bacteria</taxon>
        <taxon>Bacillati</taxon>
        <taxon>Bacillota</taxon>
        <taxon>Bacilli</taxon>
        <taxon>Bacillales</taxon>
        <taxon>Staphylococcaceae</taxon>
        <taxon>Corticicoccus</taxon>
    </lineage>
</organism>
<dbReference type="PANTHER" id="PTHR42909:SF4">
    <property type="entry name" value="CARBOHYDRATE KINASE, PFKB FAMILY"/>
    <property type="match status" value="1"/>
</dbReference>
<dbReference type="SUPFAM" id="SSF53613">
    <property type="entry name" value="Ribokinase-like"/>
    <property type="match status" value="1"/>
</dbReference>
<keyword evidence="2 4" id="KW-0418">Kinase</keyword>
<dbReference type="InterPro" id="IPR011611">
    <property type="entry name" value="PfkB_dom"/>
</dbReference>
<feature type="domain" description="Carbohydrate kinase PfkB" evidence="3">
    <location>
        <begin position="59"/>
        <end position="334"/>
    </location>
</feature>
<evidence type="ECO:0000313" key="4">
    <source>
        <dbReference type="EMBL" id="MFD2828860.1"/>
    </source>
</evidence>
<dbReference type="PROSITE" id="PS00584">
    <property type="entry name" value="PFKB_KINASES_2"/>
    <property type="match status" value="1"/>
</dbReference>
<dbReference type="InterPro" id="IPR002173">
    <property type="entry name" value="Carboh/pur_kinase_PfkB_CS"/>
</dbReference>
<dbReference type="SUPFAM" id="SSF46785">
    <property type="entry name" value="Winged helix' DNA-binding domain"/>
    <property type="match status" value="1"/>
</dbReference>
<dbReference type="InterPro" id="IPR036388">
    <property type="entry name" value="WH-like_DNA-bd_sf"/>
</dbReference>
<dbReference type="Gene3D" id="3.40.1190.20">
    <property type="match status" value="1"/>
</dbReference>
<proteinExistence type="predicted"/>
<dbReference type="RefSeq" id="WP_377770336.1">
    <property type="nucleotide sequence ID" value="NZ_JBHUOQ010000001.1"/>
</dbReference>
<gene>
    <name evidence="4" type="ORF">ACFSX4_00125</name>
</gene>